<evidence type="ECO:0000259" key="6">
    <source>
        <dbReference type="PROSITE" id="PS50808"/>
    </source>
</evidence>
<organism evidence="7">
    <name type="scientific">Menopon gallinae</name>
    <name type="common">poultry shaft louse</name>
    <dbReference type="NCBI Taxonomy" id="328185"/>
    <lineage>
        <taxon>Eukaryota</taxon>
        <taxon>Metazoa</taxon>
        <taxon>Ecdysozoa</taxon>
        <taxon>Arthropoda</taxon>
        <taxon>Hexapoda</taxon>
        <taxon>Insecta</taxon>
        <taxon>Pterygota</taxon>
        <taxon>Neoptera</taxon>
        <taxon>Paraneoptera</taxon>
        <taxon>Psocodea</taxon>
        <taxon>Troctomorpha</taxon>
        <taxon>Phthiraptera</taxon>
        <taxon>Amblycera</taxon>
        <taxon>Menoponidae</taxon>
        <taxon>Menopon</taxon>
    </lineage>
</organism>
<protein>
    <recommendedName>
        <fullName evidence="6">BED-type domain-containing protein</fullName>
    </recommendedName>
</protein>
<feature type="domain" description="BED-type" evidence="6">
    <location>
        <begin position="6"/>
        <end position="57"/>
    </location>
</feature>
<name>A0AAW2IGN3_9NEOP</name>
<evidence type="ECO:0000256" key="1">
    <source>
        <dbReference type="ARBA" id="ARBA00022723"/>
    </source>
</evidence>
<dbReference type="InterPro" id="IPR044822">
    <property type="entry name" value="Myb_DNA-bind_4"/>
</dbReference>
<dbReference type="AlphaFoldDB" id="A0AAW2IGN3"/>
<reference evidence="7" key="1">
    <citation type="journal article" date="2024" name="Gigascience">
        <title>Chromosome-level genome of the poultry shaft louse Menopon gallinae provides insight into the host-switching and adaptive evolution of parasitic lice.</title>
        <authorList>
            <person name="Xu Y."/>
            <person name="Ma L."/>
            <person name="Liu S."/>
            <person name="Liang Y."/>
            <person name="Liu Q."/>
            <person name="He Z."/>
            <person name="Tian L."/>
            <person name="Duan Y."/>
            <person name="Cai W."/>
            <person name="Li H."/>
            <person name="Song F."/>
        </authorList>
    </citation>
    <scope>NUCLEOTIDE SEQUENCE</scope>
    <source>
        <strain evidence="7">Cailab_2023a</strain>
    </source>
</reference>
<gene>
    <name evidence="7" type="ORF">PYX00_002285</name>
</gene>
<dbReference type="EMBL" id="JARGDH010000001">
    <property type="protein sequence ID" value="KAL0281236.1"/>
    <property type="molecule type" value="Genomic_DNA"/>
</dbReference>
<keyword evidence="2 4" id="KW-0863">Zinc-finger</keyword>
<feature type="region of interest" description="Disordered" evidence="5">
    <location>
        <begin position="227"/>
        <end position="249"/>
    </location>
</feature>
<dbReference type="InterPro" id="IPR003656">
    <property type="entry name" value="Znf_BED"/>
</dbReference>
<evidence type="ECO:0000313" key="7">
    <source>
        <dbReference type="EMBL" id="KAL0281236.1"/>
    </source>
</evidence>
<keyword evidence="1" id="KW-0479">Metal-binding</keyword>
<sequence>MSSQKVKVSAVWRHFTDIGNHKVKCRYCPQIISAKGSSTGNLNRHLRTKHLGEGRERTKYREIYEEIARQMFQEKGYQKTAGQCKVKWKHMKASFSEAVKKQDRMLCPIYFDQIYDILEEHLDKQTKSIAQGMLVPGFTPPVCRSKWKKKRNSDFKVAQQTVKGREGESATPPDALSRTMIKVPGKSEYLPTKSSYSAGGFGLGSSSWPSPVKLEYDPDIVIKEEPVSYDSDPEVPYPKQPQNRFGPPRASLSGEFYFQKYYLTSETMPL</sequence>
<dbReference type="SUPFAM" id="SSF57667">
    <property type="entry name" value="beta-beta-alpha zinc fingers"/>
    <property type="match status" value="1"/>
</dbReference>
<evidence type="ECO:0000256" key="2">
    <source>
        <dbReference type="ARBA" id="ARBA00022771"/>
    </source>
</evidence>
<dbReference type="Pfam" id="PF13837">
    <property type="entry name" value="Myb_DNA-bind_4"/>
    <property type="match status" value="1"/>
</dbReference>
<accession>A0AAW2IGN3</accession>
<evidence type="ECO:0000256" key="4">
    <source>
        <dbReference type="PROSITE-ProRule" id="PRU00027"/>
    </source>
</evidence>
<comment type="caution">
    <text evidence="7">The sequence shown here is derived from an EMBL/GenBank/DDBJ whole genome shotgun (WGS) entry which is preliminary data.</text>
</comment>
<dbReference type="GO" id="GO:0008270">
    <property type="term" value="F:zinc ion binding"/>
    <property type="evidence" value="ECO:0007669"/>
    <property type="project" value="UniProtKB-KW"/>
</dbReference>
<dbReference type="SMART" id="SM00614">
    <property type="entry name" value="ZnF_BED"/>
    <property type="match status" value="1"/>
</dbReference>
<dbReference type="GO" id="GO:0003677">
    <property type="term" value="F:DNA binding"/>
    <property type="evidence" value="ECO:0007669"/>
    <property type="project" value="InterPro"/>
</dbReference>
<evidence type="ECO:0000256" key="5">
    <source>
        <dbReference type="SAM" id="MobiDB-lite"/>
    </source>
</evidence>
<dbReference type="Pfam" id="PF02892">
    <property type="entry name" value="zf-BED"/>
    <property type="match status" value="1"/>
</dbReference>
<dbReference type="PROSITE" id="PS50808">
    <property type="entry name" value="ZF_BED"/>
    <property type="match status" value="1"/>
</dbReference>
<proteinExistence type="predicted"/>
<dbReference type="InterPro" id="IPR036236">
    <property type="entry name" value="Znf_C2H2_sf"/>
</dbReference>
<keyword evidence="3" id="KW-0862">Zinc</keyword>
<evidence type="ECO:0000256" key="3">
    <source>
        <dbReference type="ARBA" id="ARBA00022833"/>
    </source>
</evidence>
<dbReference type="Gene3D" id="1.10.10.60">
    <property type="entry name" value="Homeodomain-like"/>
    <property type="match status" value="1"/>
</dbReference>